<dbReference type="SMART" id="SM00387">
    <property type="entry name" value="HATPase_c"/>
    <property type="match status" value="1"/>
</dbReference>
<evidence type="ECO:0000313" key="22">
    <source>
        <dbReference type="Proteomes" id="UP001597094"/>
    </source>
</evidence>
<evidence type="ECO:0000313" key="21">
    <source>
        <dbReference type="EMBL" id="MFD1188570.1"/>
    </source>
</evidence>
<keyword evidence="19" id="KW-0812">Transmembrane</keyword>
<evidence type="ECO:0000256" key="2">
    <source>
        <dbReference type="ARBA" id="ARBA00001966"/>
    </source>
</evidence>
<keyword evidence="22" id="KW-1185">Reference proteome</keyword>
<dbReference type="EMBL" id="JBHTLD010000307">
    <property type="protein sequence ID" value="MFD1188570.1"/>
    <property type="molecule type" value="Genomic_DNA"/>
</dbReference>
<evidence type="ECO:0000256" key="9">
    <source>
        <dbReference type="ARBA" id="ARBA00022679"/>
    </source>
</evidence>
<dbReference type="PROSITE" id="PS50109">
    <property type="entry name" value="HIS_KIN"/>
    <property type="match status" value="1"/>
</dbReference>
<evidence type="ECO:0000256" key="18">
    <source>
        <dbReference type="ARBA" id="ARBA00030800"/>
    </source>
</evidence>
<comment type="cofactor">
    <cofactor evidence="2">
        <name>[4Fe-4S] cluster</name>
        <dbReference type="ChEBI" id="CHEBI:49883"/>
    </cofactor>
</comment>
<proteinExistence type="predicted"/>
<comment type="subcellular location">
    <subcellularLocation>
        <location evidence="3">Cytoplasm</location>
    </subcellularLocation>
</comment>
<evidence type="ECO:0000256" key="3">
    <source>
        <dbReference type="ARBA" id="ARBA00004496"/>
    </source>
</evidence>
<organism evidence="21 22">
    <name type="scientific">Pontibacter rugosus</name>
    <dbReference type="NCBI Taxonomy" id="1745966"/>
    <lineage>
        <taxon>Bacteria</taxon>
        <taxon>Pseudomonadati</taxon>
        <taxon>Bacteroidota</taxon>
        <taxon>Cytophagia</taxon>
        <taxon>Cytophagales</taxon>
        <taxon>Hymenobacteraceae</taxon>
        <taxon>Pontibacter</taxon>
    </lineage>
</organism>
<evidence type="ECO:0000256" key="5">
    <source>
        <dbReference type="ARBA" id="ARBA00017322"/>
    </source>
</evidence>
<keyword evidence="13" id="KW-0067">ATP-binding</keyword>
<dbReference type="InterPro" id="IPR004358">
    <property type="entry name" value="Sig_transdc_His_kin-like_C"/>
</dbReference>
<dbReference type="GO" id="GO:0016301">
    <property type="term" value="F:kinase activity"/>
    <property type="evidence" value="ECO:0007669"/>
    <property type="project" value="UniProtKB-KW"/>
</dbReference>
<name>A0ABW3SYB7_9BACT</name>
<dbReference type="Gene3D" id="1.20.5.1930">
    <property type="match status" value="1"/>
</dbReference>
<comment type="caution">
    <text evidence="21">The sequence shown here is derived from an EMBL/GenBank/DDBJ whole genome shotgun (WGS) entry which is preliminary data.</text>
</comment>
<dbReference type="PANTHER" id="PTHR24421:SF10">
    <property type="entry name" value="NITRATE_NITRITE SENSOR PROTEIN NARQ"/>
    <property type="match status" value="1"/>
</dbReference>
<keyword evidence="9" id="KW-0808">Transferase</keyword>
<dbReference type="InterPro" id="IPR050482">
    <property type="entry name" value="Sensor_HK_TwoCompSys"/>
</dbReference>
<keyword evidence="15" id="KW-0902">Two-component regulatory system</keyword>
<protein>
    <recommendedName>
        <fullName evidence="5">Oxygen sensor histidine kinase NreB</fullName>
        <ecNumber evidence="4">2.7.13.3</ecNumber>
    </recommendedName>
    <alternativeName>
        <fullName evidence="18">Nitrogen regulation protein B</fullName>
    </alternativeName>
</protein>
<keyword evidence="10" id="KW-0479">Metal-binding</keyword>
<comment type="function">
    <text evidence="17">Member of the two-component regulatory system NreB/NreC involved in the control of dissimilatory nitrate/nitrite reduction in response to oxygen. NreB functions as a direct oxygen sensor histidine kinase which is autophosphorylated, in the absence of oxygen, probably at the conserved histidine residue, and transfers its phosphate group probably to a conserved aspartate residue of NreC. NreB/NreC activates the expression of the nitrate (narGHJI) and nitrite (nir) reductase operons, as well as the putative nitrate transporter gene narT.</text>
</comment>
<dbReference type="Pfam" id="PF02518">
    <property type="entry name" value="HATPase_c"/>
    <property type="match status" value="1"/>
</dbReference>
<evidence type="ECO:0000256" key="17">
    <source>
        <dbReference type="ARBA" id="ARBA00024827"/>
    </source>
</evidence>
<keyword evidence="6" id="KW-0004">4Fe-4S</keyword>
<keyword evidence="8" id="KW-0597">Phosphoprotein</keyword>
<dbReference type="SUPFAM" id="SSF55874">
    <property type="entry name" value="ATPase domain of HSP90 chaperone/DNA topoisomerase II/histidine kinase"/>
    <property type="match status" value="1"/>
</dbReference>
<evidence type="ECO:0000256" key="8">
    <source>
        <dbReference type="ARBA" id="ARBA00022553"/>
    </source>
</evidence>
<evidence type="ECO:0000256" key="11">
    <source>
        <dbReference type="ARBA" id="ARBA00022741"/>
    </source>
</evidence>
<evidence type="ECO:0000256" key="14">
    <source>
        <dbReference type="ARBA" id="ARBA00023004"/>
    </source>
</evidence>
<dbReference type="EC" id="2.7.13.3" evidence="4"/>
<evidence type="ECO:0000256" key="12">
    <source>
        <dbReference type="ARBA" id="ARBA00022777"/>
    </source>
</evidence>
<dbReference type="CDD" id="cd16917">
    <property type="entry name" value="HATPase_UhpB-NarQ-NarX-like"/>
    <property type="match status" value="1"/>
</dbReference>
<dbReference type="Proteomes" id="UP001597094">
    <property type="component" value="Unassembled WGS sequence"/>
</dbReference>
<evidence type="ECO:0000259" key="20">
    <source>
        <dbReference type="PROSITE" id="PS50109"/>
    </source>
</evidence>
<keyword evidence="14" id="KW-0408">Iron</keyword>
<evidence type="ECO:0000256" key="7">
    <source>
        <dbReference type="ARBA" id="ARBA00022490"/>
    </source>
</evidence>
<dbReference type="InterPro" id="IPR005467">
    <property type="entry name" value="His_kinase_dom"/>
</dbReference>
<evidence type="ECO:0000256" key="6">
    <source>
        <dbReference type="ARBA" id="ARBA00022485"/>
    </source>
</evidence>
<gene>
    <name evidence="21" type="ORF">ACFQ2O_20350</name>
</gene>
<keyword evidence="16" id="KW-0411">Iron-sulfur</keyword>
<evidence type="ECO:0000256" key="1">
    <source>
        <dbReference type="ARBA" id="ARBA00000085"/>
    </source>
</evidence>
<comment type="catalytic activity">
    <reaction evidence="1">
        <text>ATP + protein L-histidine = ADP + protein N-phospho-L-histidine.</text>
        <dbReference type="EC" id="2.7.13.3"/>
    </reaction>
</comment>
<dbReference type="PANTHER" id="PTHR24421">
    <property type="entry name" value="NITRATE/NITRITE SENSOR PROTEIN NARX-RELATED"/>
    <property type="match status" value="1"/>
</dbReference>
<feature type="domain" description="Histidine kinase" evidence="20">
    <location>
        <begin position="64"/>
        <end position="266"/>
    </location>
</feature>
<dbReference type="RefSeq" id="WP_377532404.1">
    <property type="nucleotide sequence ID" value="NZ_JBHTLD010000307.1"/>
</dbReference>
<accession>A0ABW3SYB7</accession>
<dbReference type="InterPro" id="IPR011712">
    <property type="entry name" value="Sig_transdc_His_kin_sub3_dim/P"/>
</dbReference>
<dbReference type="Gene3D" id="3.30.565.10">
    <property type="entry name" value="Histidine kinase-like ATPase, C-terminal domain"/>
    <property type="match status" value="1"/>
</dbReference>
<feature type="transmembrane region" description="Helical" evidence="19">
    <location>
        <begin position="6"/>
        <end position="28"/>
    </location>
</feature>
<keyword evidence="19" id="KW-0472">Membrane</keyword>
<keyword evidence="12 21" id="KW-0418">Kinase</keyword>
<evidence type="ECO:0000256" key="15">
    <source>
        <dbReference type="ARBA" id="ARBA00023012"/>
    </source>
</evidence>
<dbReference type="Pfam" id="PF07730">
    <property type="entry name" value="HisKA_3"/>
    <property type="match status" value="1"/>
</dbReference>
<dbReference type="InterPro" id="IPR003594">
    <property type="entry name" value="HATPase_dom"/>
</dbReference>
<evidence type="ECO:0000256" key="4">
    <source>
        <dbReference type="ARBA" id="ARBA00012438"/>
    </source>
</evidence>
<reference evidence="22" key="1">
    <citation type="journal article" date="2019" name="Int. J. Syst. Evol. Microbiol.">
        <title>The Global Catalogue of Microorganisms (GCM) 10K type strain sequencing project: providing services to taxonomists for standard genome sequencing and annotation.</title>
        <authorList>
            <consortium name="The Broad Institute Genomics Platform"/>
            <consortium name="The Broad Institute Genome Sequencing Center for Infectious Disease"/>
            <person name="Wu L."/>
            <person name="Ma J."/>
        </authorList>
    </citation>
    <scope>NUCLEOTIDE SEQUENCE [LARGE SCALE GENOMIC DNA]</scope>
    <source>
        <strain evidence="22">JCM 31319</strain>
    </source>
</reference>
<dbReference type="InterPro" id="IPR036890">
    <property type="entry name" value="HATPase_C_sf"/>
</dbReference>
<sequence length="275" mass="30949">MSTLEPVILITPVLLVLSVGIIVFVVLYQRRMLQHQEHLRELQDVKQQQLLEVTLQTQEDERRRVARDLHDEVGAMLALIKLNLYQLVNNVEVKDEGLLTAGYNIKQQLDDVLSSVRRISHDLMPVVLEKMGLVQSLEALRRTLASGSNQLEMIVKYNEKNRRLNPKNELLLYRMVQELLNNTLKHAEATQVTVELLFESENILLVYTDNGKGFNLHTLQEGENLQGGGLGIMSLQSRAALMGGHITLTSSPGAGIRAEINVPVMHAKKLAHTTN</sequence>
<keyword evidence="19" id="KW-1133">Transmembrane helix</keyword>
<keyword evidence="11" id="KW-0547">Nucleotide-binding</keyword>
<evidence type="ECO:0000256" key="19">
    <source>
        <dbReference type="SAM" id="Phobius"/>
    </source>
</evidence>
<dbReference type="PRINTS" id="PR00344">
    <property type="entry name" value="BCTRLSENSOR"/>
</dbReference>
<keyword evidence="7" id="KW-0963">Cytoplasm</keyword>
<evidence type="ECO:0000256" key="10">
    <source>
        <dbReference type="ARBA" id="ARBA00022723"/>
    </source>
</evidence>
<evidence type="ECO:0000256" key="16">
    <source>
        <dbReference type="ARBA" id="ARBA00023014"/>
    </source>
</evidence>
<evidence type="ECO:0000256" key="13">
    <source>
        <dbReference type="ARBA" id="ARBA00022840"/>
    </source>
</evidence>